<dbReference type="Gene3D" id="3.90.228.10">
    <property type="match status" value="1"/>
</dbReference>
<dbReference type="PANTHER" id="PTHR31681:SF3">
    <property type="entry name" value="OS04G0690100 PROTEIN"/>
    <property type="match status" value="1"/>
</dbReference>
<dbReference type="PROSITE" id="PS51059">
    <property type="entry name" value="PARP_CATALYTIC"/>
    <property type="match status" value="1"/>
</dbReference>
<dbReference type="GO" id="GO:0003950">
    <property type="term" value="F:NAD+ poly-ADP-ribosyltransferase activity"/>
    <property type="evidence" value="ECO:0007669"/>
    <property type="project" value="UniProtKB-UniRule"/>
</dbReference>
<feature type="domain" description="PARP catalytic" evidence="2">
    <location>
        <begin position="65"/>
        <end position="301"/>
    </location>
</feature>
<reference evidence="3 4" key="1">
    <citation type="journal article" date="2016" name="Mol. Biol. Evol.">
        <title>Comparative Genomics of Early-Diverging Mushroom-Forming Fungi Provides Insights into the Origins of Lignocellulose Decay Capabilities.</title>
        <authorList>
            <person name="Nagy L.G."/>
            <person name="Riley R."/>
            <person name="Tritt A."/>
            <person name="Adam C."/>
            <person name="Daum C."/>
            <person name="Floudas D."/>
            <person name="Sun H."/>
            <person name="Yadav J.S."/>
            <person name="Pangilinan J."/>
            <person name="Larsson K.H."/>
            <person name="Matsuura K."/>
            <person name="Barry K."/>
            <person name="Labutti K."/>
            <person name="Kuo R."/>
            <person name="Ohm R.A."/>
            <person name="Bhattacharya S.S."/>
            <person name="Shirouzu T."/>
            <person name="Yoshinaga Y."/>
            <person name="Martin F.M."/>
            <person name="Grigoriev I.V."/>
            <person name="Hibbett D.S."/>
        </authorList>
    </citation>
    <scope>NUCLEOTIDE SEQUENCE [LARGE SCALE GENOMIC DNA]</scope>
    <source>
        <strain evidence="3 4">HHB14362 ss-1</strain>
    </source>
</reference>
<dbReference type="EC" id="2.4.2.-" evidence="1"/>
<gene>
    <name evidence="3" type="ORF">NEOLEDRAFT_1130128</name>
</gene>
<keyword evidence="1" id="KW-0808">Transferase</keyword>
<dbReference type="Proteomes" id="UP000076761">
    <property type="component" value="Unassembled WGS sequence"/>
</dbReference>
<evidence type="ECO:0000313" key="3">
    <source>
        <dbReference type="EMBL" id="KZT28143.1"/>
    </source>
</evidence>
<protein>
    <recommendedName>
        <fullName evidence="1">Poly [ADP-ribose] polymerase</fullName>
        <shortName evidence="1">PARP</shortName>
        <ecNumber evidence="1">2.4.2.-</ecNumber>
    </recommendedName>
</protein>
<dbReference type="SUPFAM" id="SSF56399">
    <property type="entry name" value="ADP-ribosylation"/>
    <property type="match status" value="1"/>
</dbReference>
<dbReference type="PANTHER" id="PTHR31681">
    <property type="entry name" value="C2H2-LIKE ZINC FINGER PROTEIN"/>
    <property type="match status" value="1"/>
</dbReference>
<evidence type="ECO:0000256" key="1">
    <source>
        <dbReference type="RuleBase" id="RU362114"/>
    </source>
</evidence>
<dbReference type="Pfam" id="PF00644">
    <property type="entry name" value="PARP"/>
    <property type="match status" value="1"/>
</dbReference>
<name>A0A165UGY0_9AGAM</name>
<keyword evidence="1" id="KW-0520">NAD</keyword>
<keyword evidence="4" id="KW-1185">Reference proteome</keyword>
<organism evidence="3 4">
    <name type="scientific">Neolentinus lepideus HHB14362 ss-1</name>
    <dbReference type="NCBI Taxonomy" id="1314782"/>
    <lineage>
        <taxon>Eukaryota</taxon>
        <taxon>Fungi</taxon>
        <taxon>Dikarya</taxon>
        <taxon>Basidiomycota</taxon>
        <taxon>Agaricomycotina</taxon>
        <taxon>Agaricomycetes</taxon>
        <taxon>Gloeophyllales</taxon>
        <taxon>Gloeophyllaceae</taxon>
        <taxon>Neolentinus</taxon>
    </lineage>
</organism>
<dbReference type="EMBL" id="KV425559">
    <property type="protein sequence ID" value="KZT28143.1"/>
    <property type="molecule type" value="Genomic_DNA"/>
</dbReference>
<dbReference type="AlphaFoldDB" id="A0A165UGY0"/>
<evidence type="ECO:0000259" key="2">
    <source>
        <dbReference type="PROSITE" id="PS51059"/>
    </source>
</evidence>
<dbReference type="InParanoid" id="A0A165UGY0"/>
<dbReference type="InterPro" id="IPR012317">
    <property type="entry name" value="Poly(ADP-ribose)pol_cat_dom"/>
</dbReference>
<sequence length="312" mass="35198">MGRVLHHLLDRFKQKISMRDLQRPDEEKSVLDQRSPWNLVSHPVVYPDCPDLAVTGSPDCSWDHKQSSNAMSTMGGYLLELSGNDPKYSGVLEQFRVSWRDPTKSFPPVYRIYKIYMPEDIHLRYEKYKADIAQKRELPGGNECRRFHGTNRACCLGENGQTTLCDSENCSLCGILKYGFKLDLAGRNKPWGKHHGGRFGRGIYTSSTSSKSHDYCYNLPNGRAGPKAMLLTRVVVGRGKKLFKNDHTLTCPPDDYDAVIGEKRSESEGDLNYDELVVYNDHAVIPGYLIIYGSEGDRSTPLGRQDATGLKI</sequence>
<keyword evidence="1" id="KW-0328">Glycosyltransferase</keyword>
<dbReference type="OrthoDB" id="9514740at2759"/>
<accession>A0A165UGY0</accession>
<dbReference type="STRING" id="1314782.A0A165UGY0"/>
<evidence type="ECO:0000313" key="4">
    <source>
        <dbReference type="Proteomes" id="UP000076761"/>
    </source>
</evidence>
<proteinExistence type="predicted"/>